<dbReference type="InterPro" id="IPR018466">
    <property type="entry name" value="Kre9/Knh1-like_N"/>
</dbReference>
<dbReference type="AlphaFoldDB" id="A0A1Y1YBJ5"/>
<keyword evidence="5" id="KW-1185">Reference proteome</keyword>
<protein>
    <recommendedName>
        <fullName evidence="3">Yeast cell wall synthesis Kre9/Knh1-like N-terminal domain-containing protein</fullName>
    </recommendedName>
</protein>
<dbReference type="Proteomes" id="UP000193498">
    <property type="component" value="Unassembled WGS sequence"/>
</dbReference>
<dbReference type="InterPro" id="IPR052982">
    <property type="entry name" value="SRP1/TIP1-like"/>
</dbReference>
<dbReference type="EMBL" id="MCFE01000177">
    <property type="protein sequence ID" value="ORX95390.1"/>
    <property type="molecule type" value="Genomic_DNA"/>
</dbReference>
<organism evidence="4 5">
    <name type="scientific">Basidiobolus meristosporus CBS 931.73</name>
    <dbReference type="NCBI Taxonomy" id="1314790"/>
    <lineage>
        <taxon>Eukaryota</taxon>
        <taxon>Fungi</taxon>
        <taxon>Fungi incertae sedis</taxon>
        <taxon>Zoopagomycota</taxon>
        <taxon>Entomophthoromycotina</taxon>
        <taxon>Basidiobolomycetes</taxon>
        <taxon>Basidiobolales</taxon>
        <taxon>Basidiobolaceae</taxon>
        <taxon>Basidiobolus</taxon>
    </lineage>
</organism>
<evidence type="ECO:0000259" key="3">
    <source>
        <dbReference type="Pfam" id="PF10342"/>
    </source>
</evidence>
<keyword evidence="1 2" id="KW-0732">Signal</keyword>
<evidence type="ECO:0000313" key="4">
    <source>
        <dbReference type="EMBL" id="ORX95390.1"/>
    </source>
</evidence>
<feature type="signal peptide" evidence="2">
    <location>
        <begin position="1"/>
        <end position="21"/>
    </location>
</feature>
<evidence type="ECO:0000256" key="2">
    <source>
        <dbReference type="SAM" id="SignalP"/>
    </source>
</evidence>
<dbReference type="PANTHER" id="PTHR40633:SF1">
    <property type="entry name" value="GPI ANCHORED SERINE-THREONINE RICH PROTEIN (AFU_ORTHOLOGUE AFUA_1G03630)"/>
    <property type="match status" value="1"/>
</dbReference>
<accession>A0A1Y1YBJ5</accession>
<feature type="domain" description="Yeast cell wall synthesis Kre9/Knh1-like N-terminal" evidence="3">
    <location>
        <begin position="30"/>
        <end position="115"/>
    </location>
</feature>
<name>A0A1Y1YBJ5_9FUNG</name>
<reference evidence="4 5" key="1">
    <citation type="submission" date="2016-07" db="EMBL/GenBank/DDBJ databases">
        <title>Pervasive Adenine N6-methylation of Active Genes in Fungi.</title>
        <authorList>
            <consortium name="DOE Joint Genome Institute"/>
            <person name="Mondo S.J."/>
            <person name="Dannebaum R.O."/>
            <person name="Kuo R.C."/>
            <person name="Labutti K."/>
            <person name="Haridas S."/>
            <person name="Kuo A."/>
            <person name="Salamov A."/>
            <person name="Ahrendt S.R."/>
            <person name="Lipzen A."/>
            <person name="Sullivan W."/>
            <person name="Andreopoulos W.B."/>
            <person name="Clum A."/>
            <person name="Lindquist E."/>
            <person name="Daum C."/>
            <person name="Ramamoorthy G.K."/>
            <person name="Gryganskyi A."/>
            <person name="Culley D."/>
            <person name="Magnuson J.K."/>
            <person name="James T.Y."/>
            <person name="O'Malley M.A."/>
            <person name="Stajich J.E."/>
            <person name="Spatafora J.W."/>
            <person name="Visel A."/>
            <person name="Grigoriev I.V."/>
        </authorList>
    </citation>
    <scope>NUCLEOTIDE SEQUENCE [LARGE SCALE GENOMIC DNA]</scope>
    <source>
        <strain evidence="4 5">CBS 931.73</strain>
    </source>
</reference>
<proteinExistence type="predicted"/>
<evidence type="ECO:0000256" key="1">
    <source>
        <dbReference type="ARBA" id="ARBA00022729"/>
    </source>
</evidence>
<gene>
    <name evidence="4" type="ORF">K493DRAFT_372223</name>
</gene>
<dbReference type="OrthoDB" id="2260257at2759"/>
<evidence type="ECO:0000313" key="5">
    <source>
        <dbReference type="Proteomes" id="UP000193498"/>
    </source>
</evidence>
<sequence length="230" mass="25092">MILQSILAIFSIGLYPLFAHADLYITSPVNSTWSVNSEHYISWFASGNQSHTNTSLTLMNGPQLNLFPILEISPAVSVSTGKFLWKVPGDLAMSDTYVIRAGSGDQASYSTYFTIQSQQAPDNSSLILTSPSGGAWARNTDRNITWWGISLNTSPMNTREGAQLPPVIKLDLMSGDPTNLTIAKPIADQVNTTALWFPWTVPTDVVPGNYVVMATANQTASYSSYFQITE</sequence>
<dbReference type="PANTHER" id="PTHR40633">
    <property type="entry name" value="MATRIX PROTEIN, PUTATIVE (AFU_ORTHOLOGUE AFUA_8G05410)-RELATED"/>
    <property type="match status" value="1"/>
</dbReference>
<comment type="caution">
    <text evidence="4">The sequence shown here is derived from an EMBL/GenBank/DDBJ whole genome shotgun (WGS) entry which is preliminary data.</text>
</comment>
<dbReference type="InParanoid" id="A0A1Y1YBJ5"/>
<feature type="chain" id="PRO_5012417792" description="Yeast cell wall synthesis Kre9/Knh1-like N-terminal domain-containing protein" evidence="2">
    <location>
        <begin position="22"/>
        <end position="230"/>
    </location>
</feature>
<dbReference type="Pfam" id="PF10342">
    <property type="entry name" value="Kre9_KNH"/>
    <property type="match status" value="1"/>
</dbReference>